<dbReference type="GO" id="GO:0004875">
    <property type="term" value="F:complement receptor activity"/>
    <property type="evidence" value="ECO:0007669"/>
    <property type="project" value="InterPro"/>
</dbReference>
<dbReference type="InterPro" id="IPR000826">
    <property type="entry name" value="Formyl_rcpt-rel"/>
</dbReference>
<protein>
    <recommendedName>
        <fullName evidence="15">G-protein coupled receptors family 1 profile domain-containing protein</fullName>
    </recommendedName>
</protein>
<proteinExistence type="inferred from homology"/>
<evidence type="ECO:0000256" key="8">
    <source>
        <dbReference type="ARBA" id="ARBA00023157"/>
    </source>
</evidence>
<evidence type="ECO:0000313" key="16">
    <source>
        <dbReference type="EMBL" id="KAJ8350276.1"/>
    </source>
</evidence>
<evidence type="ECO:0000256" key="14">
    <source>
        <dbReference type="SAM" id="Phobius"/>
    </source>
</evidence>
<feature type="transmembrane region" description="Helical" evidence="14">
    <location>
        <begin position="36"/>
        <end position="62"/>
    </location>
</feature>
<evidence type="ECO:0000313" key="17">
    <source>
        <dbReference type="Proteomes" id="UP001152622"/>
    </source>
</evidence>
<feature type="non-terminal residue" evidence="16">
    <location>
        <position position="192"/>
    </location>
</feature>
<organism evidence="16 17">
    <name type="scientific">Synaphobranchus kaupii</name>
    <name type="common">Kaup's arrowtooth eel</name>
    <dbReference type="NCBI Taxonomy" id="118154"/>
    <lineage>
        <taxon>Eukaryota</taxon>
        <taxon>Metazoa</taxon>
        <taxon>Chordata</taxon>
        <taxon>Craniata</taxon>
        <taxon>Vertebrata</taxon>
        <taxon>Euteleostomi</taxon>
        <taxon>Actinopterygii</taxon>
        <taxon>Neopterygii</taxon>
        <taxon>Teleostei</taxon>
        <taxon>Anguilliformes</taxon>
        <taxon>Synaphobranchidae</taxon>
        <taxon>Synaphobranchus</taxon>
    </lineage>
</organism>
<keyword evidence="4 13" id="KW-0812">Transmembrane</keyword>
<evidence type="ECO:0000256" key="1">
    <source>
        <dbReference type="ARBA" id="ARBA00004651"/>
    </source>
</evidence>
<evidence type="ECO:0000256" key="10">
    <source>
        <dbReference type="ARBA" id="ARBA00023180"/>
    </source>
</evidence>
<keyword evidence="5 14" id="KW-1133">Transmembrane helix</keyword>
<dbReference type="SUPFAM" id="SSF81321">
    <property type="entry name" value="Family A G protein-coupled receptor-like"/>
    <property type="match status" value="1"/>
</dbReference>
<dbReference type="PROSITE" id="PS50262">
    <property type="entry name" value="G_PROTEIN_RECEP_F1_2"/>
    <property type="match status" value="1"/>
</dbReference>
<feature type="transmembrane region" description="Helical" evidence="14">
    <location>
        <begin position="114"/>
        <end position="133"/>
    </location>
</feature>
<feature type="transmembrane region" description="Helical" evidence="14">
    <location>
        <begin position="74"/>
        <end position="94"/>
    </location>
</feature>
<keyword evidence="17" id="KW-1185">Reference proteome</keyword>
<dbReference type="Gene3D" id="1.20.1070.10">
    <property type="entry name" value="Rhodopsin 7-helix transmembrane proteins"/>
    <property type="match status" value="1"/>
</dbReference>
<keyword evidence="7 14" id="KW-0472">Membrane</keyword>
<dbReference type="GO" id="GO:0004930">
    <property type="term" value="F:G protein-coupled receptor activity"/>
    <property type="evidence" value="ECO:0007669"/>
    <property type="project" value="UniProtKB-KW"/>
</dbReference>
<dbReference type="PRINTS" id="PR00426">
    <property type="entry name" value="C5ANPHYLTXNR"/>
</dbReference>
<keyword evidence="11 13" id="KW-0807">Transducer</keyword>
<dbReference type="OrthoDB" id="6088892at2759"/>
<dbReference type="Pfam" id="PF00001">
    <property type="entry name" value="7tm_1"/>
    <property type="match status" value="1"/>
</dbReference>
<evidence type="ECO:0000256" key="4">
    <source>
        <dbReference type="ARBA" id="ARBA00022692"/>
    </source>
</evidence>
<dbReference type="PROSITE" id="PS00237">
    <property type="entry name" value="G_PROTEIN_RECEP_F1_1"/>
    <property type="match status" value="1"/>
</dbReference>
<dbReference type="InterPro" id="IPR000276">
    <property type="entry name" value="GPCR_Rhodpsn"/>
</dbReference>
<evidence type="ECO:0000256" key="3">
    <source>
        <dbReference type="ARBA" id="ARBA00022553"/>
    </source>
</evidence>
<keyword evidence="3" id="KW-0597">Phosphoprotein</keyword>
<evidence type="ECO:0000256" key="2">
    <source>
        <dbReference type="ARBA" id="ARBA00022475"/>
    </source>
</evidence>
<comment type="caution">
    <text evidence="16">The sequence shown here is derived from an EMBL/GenBank/DDBJ whole genome shotgun (WGS) entry which is preliminary data.</text>
</comment>
<dbReference type="AlphaFoldDB" id="A0A9Q1F3M3"/>
<dbReference type="InterPro" id="IPR002234">
    <property type="entry name" value="Anphylx_rcpt_C3a/C5a1-2"/>
</dbReference>
<dbReference type="GO" id="GO:0005886">
    <property type="term" value="C:plasma membrane"/>
    <property type="evidence" value="ECO:0007669"/>
    <property type="project" value="UniProtKB-SubCell"/>
</dbReference>
<keyword evidence="10" id="KW-0325">Glycoprotein</keyword>
<evidence type="ECO:0000256" key="11">
    <source>
        <dbReference type="ARBA" id="ARBA00023224"/>
    </source>
</evidence>
<evidence type="ECO:0000256" key="5">
    <source>
        <dbReference type="ARBA" id="ARBA00022989"/>
    </source>
</evidence>
<evidence type="ECO:0000256" key="12">
    <source>
        <dbReference type="ARBA" id="ARBA00025736"/>
    </source>
</evidence>
<comment type="similarity">
    <text evidence="13">Belongs to the G-protein coupled receptor 1 family.</text>
</comment>
<dbReference type="GO" id="GO:0007200">
    <property type="term" value="P:phospholipase C-activating G protein-coupled receptor signaling pathway"/>
    <property type="evidence" value="ECO:0007669"/>
    <property type="project" value="TreeGrafter"/>
</dbReference>
<dbReference type="GO" id="GO:0006935">
    <property type="term" value="P:chemotaxis"/>
    <property type="evidence" value="ECO:0007669"/>
    <property type="project" value="InterPro"/>
</dbReference>
<keyword evidence="6 13" id="KW-0297">G-protein coupled receptor</keyword>
<dbReference type="PANTHER" id="PTHR24225:SF74">
    <property type="entry name" value="CHEMOKINE-LIKE RECEPTOR 1"/>
    <property type="match status" value="1"/>
</dbReference>
<dbReference type="PRINTS" id="PR00237">
    <property type="entry name" value="GPCRRHODOPSN"/>
</dbReference>
<sequence length="192" mass="22184">MEDLSDYVLNSSDSFMYFDDFYYEDLVEQGYGHREALHVLSVVIYTVAFVLGVLGNGLVIWVTAFKTKRTVNSVWLQNLAMADFVFVLFLPFSIDYVLQHFHWRFGQVMCKLNSFVSVTNMYASVLFLTVLSVDRYVSLVHLSWARKTRTVTRAWMVCAAVWSVAVVLSCPALIFRETITLHDEVVCYNNFH</sequence>
<dbReference type="Proteomes" id="UP001152622">
    <property type="component" value="Chromosome 9"/>
</dbReference>
<gene>
    <name evidence="16" type="ORF">SKAU_G00254060</name>
</gene>
<accession>A0A9Q1F3M3</accession>
<dbReference type="PANTHER" id="PTHR24225">
    <property type="entry name" value="CHEMOTACTIC RECEPTOR"/>
    <property type="match status" value="1"/>
</dbReference>
<keyword evidence="8" id="KW-1015">Disulfide bond</keyword>
<dbReference type="GO" id="GO:0006954">
    <property type="term" value="P:inflammatory response"/>
    <property type="evidence" value="ECO:0007669"/>
    <property type="project" value="TreeGrafter"/>
</dbReference>
<evidence type="ECO:0000259" key="15">
    <source>
        <dbReference type="PROSITE" id="PS50262"/>
    </source>
</evidence>
<reference evidence="16" key="1">
    <citation type="journal article" date="2023" name="Science">
        <title>Genome structures resolve the early diversification of teleost fishes.</title>
        <authorList>
            <person name="Parey E."/>
            <person name="Louis A."/>
            <person name="Montfort J."/>
            <person name="Bouchez O."/>
            <person name="Roques C."/>
            <person name="Iampietro C."/>
            <person name="Lluch J."/>
            <person name="Castinel A."/>
            <person name="Donnadieu C."/>
            <person name="Desvignes T."/>
            <person name="Floi Bucao C."/>
            <person name="Jouanno E."/>
            <person name="Wen M."/>
            <person name="Mejri S."/>
            <person name="Dirks R."/>
            <person name="Jansen H."/>
            <person name="Henkel C."/>
            <person name="Chen W.J."/>
            <person name="Zahm M."/>
            <person name="Cabau C."/>
            <person name="Klopp C."/>
            <person name="Thompson A.W."/>
            <person name="Robinson-Rechavi M."/>
            <person name="Braasch I."/>
            <person name="Lecointre G."/>
            <person name="Bobe J."/>
            <person name="Postlethwait J.H."/>
            <person name="Berthelot C."/>
            <person name="Roest Crollius H."/>
            <person name="Guiguen Y."/>
        </authorList>
    </citation>
    <scope>NUCLEOTIDE SEQUENCE</scope>
    <source>
        <strain evidence="16">WJC10195</strain>
    </source>
</reference>
<feature type="domain" description="G-protein coupled receptors family 1 profile" evidence="15">
    <location>
        <begin position="55"/>
        <end position="192"/>
    </location>
</feature>
<evidence type="ECO:0000256" key="6">
    <source>
        <dbReference type="ARBA" id="ARBA00023040"/>
    </source>
</evidence>
<evidence type="ECO:0000256" key="7">
    <source>
        <dbReference type="ARBA" id="ARBA00023136"/>
    </source>
</evidence>
<evidence type="ECO:0000256" key="9">
    <source>
        <dbReference type="ARBA" id="ARBA00023170"/>
    </source>
</evidence>
<keyword evidence="9 13" id="KW-0675">Receptor</keyword>
<keyword evidence="2" id="KW-1003">Cell membrane</keyword>
<dbReference type="InterPro" id="IPR017452">
    <property type="entry name" value="GPCR_Rhodpsn_7TM"/>
</dbReference>
<evidence type="ECO:0000256" key="13">
    <source>
        <dbReference type="RuleBase" id="RU000688"/>
    </source>
</evidence>
<comment type="similarity">
    <text evidence="12">Belongs to the chemokine-like receptor (CMKLR) family.</text>
</comment>
<dbReference type="GO" id="GO:0007204">
    <property type="term" value="P:positive regulation of cytosolic calcium ion concentration"/>
    <property type="evidence" value="ECO:0007669"/>
    <property type="project" value="TreeGrafter"/>
</dbReference>
<feature type="transmembrane region" description="Helical" evidence="14">
    <location>
        <begin position="154"/>
        <end position="175"/>
    </location>
</feature>
<comment type="subcellular location">
    <subcellularLocation>
        <location evidence="1">Cell membrane</location>
        <topology evidence="1">Multi-pass membrane protein</topology>
    </subcellularLocation>
</comment>
<dbReference type="EMBL" id="JAINUF010000009">
    <property type="protein sequence ID" value="KAJ8350276.1"/>
    <property type="molecule type" value="Genomic_DNA"/>
</dbReference>
<name>A0A9Q1F3M3_SYNKA</name>